<proteinExistence type="predicted"/>
<dbReference type="Gene3D" id="1.25.40.10">
    <property type="entry name" value="Tetratricopeptide repeat domain"/>
    <property type="match status" value="1"/>
</dbReference>
<feature type="region of interest" description="Disordered" evidence="1">
    <location>
        <begin position="428"/>
        <end position="529"/>
    </location>
</feature>
<accession>A0A0D2WJ78</accession>
<evidence type="ECO:0000313" key="2">
    <source>
        <dbReference type="EMBL" id="KJE90050.1"/>
    </source>
</evidence>
<keyword evidence="3" id="KW-1185">Reference proteome</keyword>
<sequence>MTATAVPAPQHTGLVRQHVAQLSLLVRQHLLNYEFDRAAAVLVVLARRSTAIPEFVWKTAIQVMSQYPGQDTACLRIFRLFLGLTASKDSVERPTLVLELAFFLCKCGDFREAYSTLLGYLHTEPYHSSAVFHGYCGLFSYMIWEQELASQLNLAGALHVTQRSRSAHANAVTHFERSFTLDPSIVLFAVRYAQLLEYDSKYDLAEAALHRCFESNPENIDAVLNFYMFTTRRQPERYASRFQLLQIVLRLDATCPVLWDAVTLYEQNPTQRDFLKLALSVVTTRLDYPAHKDDILAWRTLVDLIPRYNSGCKPSKSIATTRLWIERQSWWPGLHFSRQRFESDSTVQDDRQRHLLLLKAVAALHLSGPACSYAQQALSVLEGYPGFDPSQQTLRQTLRVGIHEWETLPAAETQSGEEGAQADVPTETAFQSDGTSVASSWQPSSDDETEFPLPTSAHTQHASTDAHNEGSASAPIADDSSTHDATESAAALAPEYDQHGADHNPTTVKRRRPRLDLSRAASSSARGGLSNAFVQSLRASFGVHPNVGSRAQRKARGRAKKYP</sequence>
<gene>
    <name evidence="2" type="ORF">CAOG_001426</name>
</gene>
<dbReference type="Proteomes" id="UP000008743">
    <property type="component" value="Unassembled WGS sequence"/>
</dbReference>
<feature type="region of interest" description="Disordered" evidence="1">
    <location>
        <begin position="542"/>
        <end position="563"/>
    </location>
</feature>
<dbReference type="InterPro" id="IPR011990">
    <property type="entry name" value="TPR-like_helical_dom_sf"/>
</dbReference>
<dbReference type="PhylomeDB" id="A0A0D2WJ78"/>
<reference evidence="3" key="1">
    <citation type="submission" date="2011-02" db="EMBL/GenBank/DDBJ databases">
        <title>The Genome Sequence of Capsaspora owczarzaki ATCC 30864.</title>
        <authorList>
            <person name="Russ C."/>
            <person name="Cuomo C."/>
            <person name="Burger G."/>
            <person name="Gray M.W."/>
            <person name="Holland P.W.H."/>
            <person name="King N."/>
            <person name="Lang F.B.F."/>
            <person name="Roger A.J."/>
            <person name="Ruiz-Trillo I."/>
            <person name="Young S.K."/>
            <person name="Zeng Q."/>
            <person name="Gargeya S."/>
            <person name="Alvarado L."/>
            <person name="Berlin A."/>
            <person name="Chapman S.B."/>
            <person name="Chen Z."/>
            <person name="Freedman E."/>
            <person name="Gellesch M."/>
            <person name="Goldberg J."/>
            <person name="Griggs A."/>
            <person name="Gujja S."/>
            <person name="Heilman E."/>
            <person name="Heiman D."/>
            <person name="Howarth C."/>
            <person name="Mehta T."/>
            <person name="Neiman D."/>
            <person name="Pearson M."/>
            <person name="Roberts A."/>
            <person name="Saif S."/>
            <person name="Shea T."/>
            <person name="Shenoy N."/>
            <person name="Sisk P."/>
            <person name="Stolte C."/>
            <person name="Sykes S."/>
            <person name="White J."/>
            <person name="Yandava C."/>
            <person name="Haas B."/>
            <person name="Nusbaum C."/>
            <person name="Birren B."/>
        </authorList>
    </citation>
    <scope>NUCLEOTIDE SEQUENCE</scope>
    <source>
        <strain evidence="3">ATCC 30864</strain>
    </source>
</reference>
<protein>
    <submittedName>
        <fullName evidence="2">Uncharacterized protein</fullName>
    </submittedName>
</protein>
<dbReference type="PANTHER" id="PTHR32122">
    <property type="entry name" value="TATA BOX-BINDING PROTEIN ASSOCIATED FACTOR RNA POLYMERASE I SUBUNIT A"/>
    <property type="match status" value="1"/>
</dbReference>
<dbReference type="GO" id="GO:0006360">
    <property type="term" value="P:transcription by RNA polymerase I"/>
    <property type="evidence" value="ECO:0007669"/>
    <property type="project" value="InterPro"/>
</dbReference>
<name>A0A0D2WJ78_CAPO3</name>
<dbReference type="GO" id="GO:0000120">
    <property type="term" value="C:RNA polymerase I transcription regulator complex"/>
    <property type="evidence" value="ECO:0007669"/>
    <property type="project" value="InterPro"/>
</dbReference>
<dbReference type="AlphaFoldDB" id="A0A0D2WJ78"/>
<feature type="compositionally biased region" description="Basic residues" evidence="1">
    <location>
        <begin position="551"/>
        <end position="563"/>
    </location>
</feature>
<dbReference type="InParanoid" id="A0A0D2WJ78"/>
<dbReference type="Pfam" id="PF14929">
    <property type="entry name" value="TAF1_subA"/>
    <property type="match status" value="1"/>
</dbReference>
<dbReference type="EMBL" id="KE346361">
    <property type="protein sequence ID" value="KJE90050.1"/>
    <property type="molecule type" value="Genomic_DNA"/>
</dbReference>
<feature type="compositionally biased region" description="Polar residues" evidence="1">
    <location>
        <begin position="456"/>
        <end position="465"/>
    </location>
</feature>
<dbReference type="RefSeq" id="XP_004349946.1">
    <property type="nucleotide sequence ID" value="XM_004349896.2"/>
</dbReference>
<dbReference type="InterPro" id="IPR052669">
    <property type="entry name" value="SL1/TIF-IB_Component"/>
</dbReference>
<feature type="compositionally biased region" description="Polar residues" evidence="1">
    <location>
        <begin position="428"/>
        <end position="444"/>
    </location>
</feature>
<evidence type="ECO:0000313" key="3">
    <source>
        <dbReference type="Proteomes" id="UP000008743"/>
    </source>
</evidence>
<dbReference type="InterPro" id="IPR039495">
    <property type="entry name" value="TAF1A"/>
</dbReference>
<organism evidence="2 3">
    <name type="scientific">Capsaspora owczarzaki (strain ATCC 30864)</name>
    <dbReference type="NCBI Taxonomy" id="595528"/>
    <lineage>
        <taxon>Eukaryota</taxon>
        <taxon>Filasterea</taxon>
        <taxon>Capsaspora</taxon>
    </lineage>
</organism>
<evidence type="ECO:0000256" key="1">
    <source>
        <dbReference type="SAM" id="MobiDB-lite"/>
    </source>
</evidence>
<dbReference type="PANTHER" id="PTHR32122:SF1">
    <property type="entry name" value="TATA BOX-BINDING PROTEIN-ASSOCIATED FACTOR RNA POLYMERASE I SUBUNIT A"/>
    <property type="match status" value="1"/>
</dbReference>
<dbReference type="STRING" id="595528.A0A0D2WJ78"/>
<feature type="compositionally biased region" description="Low complexity" evidence="1">
    <location>
        <begin position="518"/>
        <end position="529"/>
    </location>
</feature>
<dbReference type="SUPFAM" id="SSF48452">
    <property type="entry name" value="TPR-like"/>
    <property type="match status" value="1"/>
</dbReference>